<gene>
    <name evidence="2" type="ORF">LV83_00717</name>
</gene>
<reference evidence="2 3" key="1">
    <citation type="submission" date="2018-06" db="EMBL/GenBank/DDBJ databases">
        <title>Genomic Encyclopedia of Archaeal and Bacterial Type Strains, Phase II (KMG-II): from individual species to whole genera.</title>
        <authorList>
            <person name="Goeker M."/>
        </authorList>
    </citation>
    <scope>NUCLEOTIDE SEQUENCE [LARGE SCALE GENOMIC DNA]</scope>
    <source>
        <strain evidence="2 3">DSM 23446</strain>
    </source>
</reference>
<protein>
    <submittedName>
        <fullName evidence="2">Uncharacterized protein</fullName>
    </submittedName>
</protein>
<evidence type="ECO:0000313" key="2">
    <source>
        <dbReference type="EMBL" id="RAI93811.1"/>
    </source>
</evidence>
<dbReference type="AlphaFoldDB" id="A0A327PR78"/>
<organism evidence="2 3">
    <name type="scientific">Algoriphagus yeomjeoni</name>
    <dbReference type="NCBI Taxonomy" id="291403"/>
    <lineage>
        <taxon>Bacteria</taxon>
        <taxon>Pseudomonadati</taxon>
        <taxon>Bacteroidota</taxon>
        <taxon>Cytophagia</taxon>
        <taxon>Cytophagales</taxon>
        <taxon>Cyclobacteriaceae</taxon>
        <taxon>Algoriphagus</taxon>
    </lineage>
</organism>
<comment type="caution">
    <text evidence="2">The sequence shown here is derived from an EMBL/GenBank/DDBJ whole genome shotgun (WGS) entry which is preliminary data.</text>
</comment>
<keyword evidence="1" id="KW-0472">Membrane</keyword>
<feature type="transmembrane region" description="Helical" evidence="1">
    <location>
        <begin position="12"/>
        <end position="30"/>
    </location>
</feature>
<keyword evidence="1" id="KW-1133">Transmembrane helix</keyword>
<sequence length="81" mass="9440">MVTGIITDNHNFFYDYFSSGILSCVYNLFFNGHMESRKGIIIPVCDVLRHACLPQAGLISNDFLKTILNFYDKQRFDQHKF</sequence>
<evidence type="ECO:0000256" key="1">
    <source>
        <dbReference type="SAM" id="Phobius"/>
    </source>
</evidence>
<dbReference type="Proteomes" id="UP000249610">
    <property type="component" value="Unassembled WGS sequence"/>
</dbReference>
<evidence type="ECO:0000313" key="3">
    <source>
        <dbReference type="Proteomes" id="UP000249610"/>
    </source>
</evidence>
<name>A0A327PR78_9BACT</name>
<dbReference type="EMBL" id="QLLK01000002">
    <property type="protein sequence ID" value="RAI93811.1"/>
    <property type="molecule type" value="Genomic_DNA"/>
</dbReference>
<keyword evidence="1" id="KW-0812">Transmembrane</keyword>
<keyword evidence="3" id="KW-1185">Reference proteome</keyword>
<accession>A0A327PR78</accession>
<proteinExistence type="predicted"/>